<evidence type="ECO:0000313" key="2">
    <source>
        <dbReference type="Proteomes" id="UP000729913"/>
    </source>
</evidence>
<sequence length="68" mass="8498">MVSSNQHTMPKIQLPFSCLYRWFILRSRINNNILCYKSNPFIFYIWSINWNRRWFINNSWNNNSFTIF</sequence>
<dbReference type="EMBL" id="JAAOIC020000023">
    <property type="protein sequence ID" value="KAG8040372.1"/>
    <property type="molecule type" value="Genomic_DNA"/>
</dbReference>
<comment type="caution">
    <text evidence="1">The sequence shown here is derived from an EMBL/GenBank/DDBJ whole genome shotgun (WGS) entry which is preliminary data.</text>
</comment>
<reference evidence="1" key="1">
    <citation type="submission" date="2020-03" db="EMBL/GenBank/DDBJ databases">
        <authorList>
            <person name="Chebbi M.A."/>
            <person name="Drezen J.M."/>
        </authorList>
    </citation>
    <scope>NUCLEOTIDE SEQUENCE</scope>
    <source>
        <tissue evidence="1">Whole body</tissue>
    </source>
</reference>
<evidence type="ECO:0000313" key="1">
    <source>
        <dbReference type="EMBL" id="KAG8040372.1"/>
    </source>
</evidence>
<dbReference type="AlphaFoldDB" id="A0A8J5R4H9"/>
<keyword evidence="2" id="KW-1185">Reference proteome</keyword>
<dbReference type="Proteomes" id="UP000729913">
    <property type="component" value="Unassembled WGS sequence"/>
</dbReference>
<organism evidence="1 2">
    <name type="scientific">Cotesia typhae</name>
    <dbReference type="NCBI Taxonomy" id="2053667"/>
    <lineage>
        <taxon>Eukaryota</taxon>
        <taxon>Metazoa</taxon>
        <taxon>Ecdysozoa</taxon>
        <taxon>Arthropoda</taxon>
        <taxon>Hexapoda</taxon>
        <taxon>Insecta</taxon>
        <taxon>Pterygota</taxon>
        <taxon>Neoptera</taxon>
        <taxon>Endopterygota</taxon>
        <taxon>Hymenoptera</taxon>
        <taxon>Apocrita</taxon>
        <taxon>Ichneumonoidea</taxon>
        <taxon>Braconidae</taxon>
        <taxon>Microgastrinae</taxon>
        <taxon>Cotesia</taxon>
    </lineage>
</organism>
<protein>
    <submittedName>
        <fullName evidence="1">Uncharacterized protein</fullName>
    </submittedName>
</protein>
<reference evidence="1" key="2">
    <citation type="submission" date="2021-04" db="EMBL/GenBank/DDBJ databases">
        <title>Genome-wide patterns of bracovirus chromosomal integration into multiple host tissues during parasitism.</title>
        <authorList>
            <person name="Chebbi M.A.C."/>
        </authorList>
    </citation>
    <scope>NUCLEOTIDE SEQUENCE</scope>
    <source>
        <tissue evidence="1">Whole body</tissue>
    </source>
</reference>
<name>A0A8J5R4H9_9HYME</name>
<proteinExistence type="predicted"/>
<accession>A0A8J5R4H9</accession>
<gene>
    <name evidence="1" type="ORF">G9C98_000943</name>
</gene>